<comment type="caution">
    <text evidence="1">The sequence shown here is derived from an EMBL/GenBank/DDBJ whole genome shotgun (WGS) entry which is preliminary data.</text>
</comment>
<evidence type="ECO:0000313" key="1">
    <source>
        <dbReference type="EMBL" id="KKN04483.1"/>
    </source>
</evidence>
<evidence type="ECO:0008006" key="2">
    <source>
        <dbReference type="Google" id="ProtNLM"/>
    </source>
</evidence>
<sequence>MPVVTIKIKNLERVLSKLGRHEDVVRRHIANAINRGLADIRQETIPITPRKTGNLRSSYDRGGTKFATPRKLIGEFGPNLAVAPYATFVHNLHPLGGRYKNPTTAGTLPRFLEEGAIRAIPKVDSRFKKALENITKDLSA</sequence>
<proteinExistence type="predicted"/>
<protein>
    <recommendedName>
        <fullName evidence="2">HK97 gp10 family phage protein</fullName>
    </recommendedName>
</protein>
<dbReference type="Pfam" id="PF04883">
    <property type="entry name" value="HK97-gp10_like"/>
    <property type="match status" value="1"/>
</dbReference>
<reference evidence="1" key="1">
    <citation type="journal article" date="2015" name="Nature">
        <title>Complex archaea that bridge the gap between prokaryotes and eukaryotes.</title>
        <authorList>
            <person name="Spang A."/>
            <person name="Saw J.H."/>
            <person name="Jorgensen S.L."/>
            <person name="Zaremba-Niedzwiedzka K."/>
            <person name="Martijn J."/>
            <person name="Lind A.E."/>
            <person name="van Eijk R."/>
            <person name="Schleper C."/>
            <person name="Guy L."/>
            <person name="Ettema T.J."/>
        </authorList>
    </citation>
    <scope>NUCLEOTIDE SEQUENCE</scope>
</reference>
<organism evidence="1">
    <name type="scientific">marine sediment metagenome</name>
    <dbReference type="NCBI Taxonomy" id="412755"/>
    <lineage>
        <taxon>unclassified sequences</taxon>
        <taxon>metagenomes</taxon>
        <taxon>ecological metagenomes</taxon>
    </lineage>
</organism>
<gene>
    <name evidence="1" type="ORF">LCGC14_1096970</name>
</gene>
<dbReference type="AlphaFoldDB" id="A0A0F9QGP7"/>
<dbReference type="InterPro" id="IPR010064">
    <property type="entry name" value="HK97-gp10_tail"/>
</dbReference>
<accession>A0A0F9QGP7</accession>
<dbReference type="EMBL" id="LAZR01004914">
    <property type="protein sequence ID" value="KKN04483.1"/>
    <property type="molecule type" value="Genomic_DNA"/>
</dbReference>
<name>A0A0F9QGP7_9ZZZZ</name>